<name>A0A2I1FTH9_9GLOM</name>
<accession>A0A2I1FTH9</accession>
<gene>
    <name evidence="2" type="ORF">RhiirA4_238596</name>
</gene>
<feature type="transmembrane region" description="Helical" evidence="1">
    <location>
        <begin position="46"/>
        <end position="64"/>
    </location>
</feature>
<dbReference type="EMBL" id="LLXI01000007">
    <property type="protein sequence ID" value="PKY37646.1"/>
    <property type="molecule type" value="Genomic_DNA"/>
</dbReference>
<keyword evidence="1" id="KW-1133">Transmembrane helix</keyword>
<evidence type="ECO:0000256" key="1">
    <source>
        <dbReference type="SAM" id="Phobius"/>
    </source>
</evidence>
<evidence type="ECO:0000313" key="3">
    <source>
        <dbReference type="Proteomes" id="UP000234323"/>
    </source>
</evidence>
<evidence type="ECO:0000313" key="2">
    <source>
        <dbReference type="EMBL" id="PKY37646.1"/>
    </source>
</evidence>
<sequence>MVATAGTVRDTLQTTHLVLKQHTVLNPYDKLNPTIIKCVQQVPEKYILVGYIINLVFGLAAIVMDLKE</sequence>
<protein>
    <submittedName>
        <fullName evidence="2">Uncharacterized protein</fullName>
    </submittedName>
</protein>
<proteinExistence type="predicted"/>
<reference evidence="2 3" key="1">
    <citation type="submission" date="2015-10" db="EMBL/GenBank/DDBJ databases">
        <title>Genome analyses suggest a sexual origin of heterokaryosis in a supposedly ancient asexual fungus.</title>
        <authorList>
            <person name="Ropars J."/>
            <person name="Sedzielewska K."/>
            <person name="Noel J."/>
            <person name="Charron P."/>
            <person name="Farinelli L."/>
            <person name="Marton T."/>
            <person name="Kruger M."/>
            <person name="Pelin A."/>
            <person name="Brachmann A."/>
            <person name="Corradi N."/>
        </authorList>
    </citation>
    <scope>NUCLEOTIDE SEQUENCE [LARGE SCALE GENOMIC DNA]</scope>
    <source>
        <strain evidence="2 3">A4</strain>
    </source>
</reference>
<dbReference type="Proteomes" id="UP000234323">
    <property type="component" value="Unassembled WGS sequence"/>
</dbReference>
<keyword evidence="3" id="KW-1185">Reference proteome</keyword>
<dbReference type="AlphaFoldDB" id="A0A2I1FTH9"/>
<keyword evidence="1" id="KW-0472">Membrane</keyword>
<comment type="caution">
    <text evidence="2">The sequence shown here is derived from an EMBL/GenBank/DDBJ whole genome shotgun (WGS) entry which is preliminary data.</text>
</comment>
<organism evidence="2 3">
    <name type="scientific">Rhizophagus irregularis</name>
    <dbReference type="NCBI Taxonomy" id="588596"/>
    <lineage>
        <taxon>Eukaryota</taxon>
        <taxon>Fungi</taxon>
        <taxon>Fungi incertae sedis</taxon>
        <taxon>Mucoromycota</taxon>
        <taxon>Glomeromycotina</taxon>
        <taxon>Glomeromycetes</taxon>
        <taxon>Glomerales</taxon>
        <taxon>Glomeraceae</taxon>
        <taxon>Rhizophagus</taxon>
    </lineage>
</organism>
<keyword evidence="1" id="KW-0812">Transmembrane</keyword>